<dbReference type="PANTHER" id="PTHR46641">
    <property type="entry name" value="FMRFAMIDE RECEPTOR-RELATED"/>
    <property type="match status" value="1"/>
</dbReference>
<dbReference type="InterPro" id="IPR017452">
    <property type="entry name" value="GPCR_Rhodpsn_7TM"/>
</dbReference>
<keyword evidence="9" id="KW-1185">Reference proteome</keyword>
<keyword evidence="4 6" id="KW-0472">Membrane</keyword>
<protein>
    <recommendedName>
        <fullName evidence="7">G-protein coupled receptors family 1 profile domain-containing protein</fullName>
    </recommendedName>
</protein>
<dbReference type="PROSITE" id="PS50262">
    <property type="entry name" value="G_PROTEIN_RECEP_F1_2"/>
    <property type="match status" value="1"/>
</dbReference>
<feature type="transmembrane region" description="Helical" evidence="6">
    <location>
        <begin position="220"/>
        <end position="245"/>
    </location>
</feature>
<gene>
    <name evidence="8" type="ORF">LSH36_61g10009</name>
</gene>
<dbReference type="Gene3D" id="1.20.1070.10">
    <property type="entry name" value="Rhodopsin 7-helix transmembrane proteins"/>
    <property type="match status" value="1"/>
</dbReference>
<dbReference type="PANTHER" id="PTHR46641:SF2">
    <property type="entry name" value="FMRFAMIDE RECEPTOR"/>
    <property type="match status" value="1"/>
</dbReference>
<feature type="compositionally biased region" description="Basic residues" evidence="5">
    <location>
        <begin position="383"/>
        <end position="397"/>
    </location>
</feature>
<proteinExistence type="predicted"/>
<evidence type="ECO:0000259" key="7">
    <source>
        <dbReference type="PROSITE" id="PS50262"/>
    </source>
</evidence>
<feature type="domain" description="G-protein coupled receptors family 1 profile" evidence="7">
    <location>
        <begin position="60"/>
        <end position="333"/>
    </location>
</feature>
<evidence type="ECO:0000256" key="3">
    <source>
        <dbReference type="ARBA" id="ARBA00022989"/>
    </source>
</evidence>
<comment type="caution">
    <text evidence="8">The sequence shown here is derived from an EMBL/GenBank/DDBJ whole genome shotgun (WGS) entry which is preliminary data.</text>
</comment>
<dbReference type="GO" id="GO:0008528">
    <property type="term" value="F:G protein-coupled peptide receptor activity"/>
    <property type="evidence" value="ECO:0007669"/>
    <property type="project" value="InterPro"/>
</dbReference>
<comment type="subcellular location">
    <subcellularLocation>
        <location evidence="1">Membrane</location>
    </subcellularLocation>
</comment>
<organism evidence="8 9">
    <name type="scientific">Paralvinella palmiformis</name>
    <dbReference type="NCBI Taxonomy" id="53620"/>
    <lineage>
        <taxon>Eukaryota</taxon>
        <taxon>Metazoa</taxon>
        <taxon>Spiralia</taxon>
        <taxon>Lophotrochozoa</taxon>
        <taxon>Annelida</taxon>
        <taxon>Polychaeta</taxon>
        <taxon>Sedentaria</taxon>
        <taxon>Canalipalpata</taxon>
        <taxon>Terebellida</taxon>
        <taxon>Terebelliformia</taxon>
        <taxon>Alvinellidae</taxon>
        <taxon>Paralvinella</taxon>
    </lineage>
</organism>
<dbReference type="SUPFAM" id="SSF81321">
    <property type="entry name" value="Family A G protein-coupled receptor-like"/>
    <property type="match status" value="1"/>
</dbReference>
<evidence type="ECO:0000256" key="1">
    <source>
        <dbReference type="ARBA" id="ARBA00004370"/>
    </source>
</evidence>
<dbReference type="GO" id="GO:0016020">
    <property type="term" value="C:membrane"/>
    <property type="evidence" value="ECO:0007669"/>
    <property type="project" value="UniProtKB-SubCell"/>
</dbReference>
<keyword evidence="2 6" id="KW-0812">Transmembrane</keyword>
<feature type="transmembrane region" description="Helical" evidence="6">
    <location>
        <begin position="168"/>
        <end position="186"/>
    </location>
</feature>
<dbReference type="InterPro" id="IPR019427">
    <property type="entry name" value="7TM_GPCR_serpentine_rcpt_Srw"/>
</dbReference>
<dbReference type="InterPro" id="IPR052954">
    <property type="entry name" value="GPCR-Ligand_Int"/>
</dbReference>
<evidence type="ECO:0000256" key="2">
    <source>
        <dbReference type="ARBA" id="ARBA00022692"/>
    </source>
</evidence>
<feature type="transmembrane region" description="Helical" evidence="6">
    <location>
        <begin position="40"/>
        <end position="67"/>
    </location>
</feature>
<keyword evidence="3 6" id="KW-1133">Transmembrane helix</keyword>
<name>A0AAD9NC76_9ANNE</name>
<feature type="transmembrane region" description="Helical" evidence="6">
    <location>
        <begin position="79"/>
        <end position="100"/>
    </location>
</feature>
<sequence>MSTIAYFNPVKYNPIQVYAFSFSDQEMDCTPFPAREDISILSYIIHGILVPVLFGIGLMGNFVIVVLSNHPSLRKESAVFVYICGLAVTNAIILLCTVPTTLQQVEIFPANVTFSRPMAYADMVCYIFGTIGHHASLWLLVMLGFFTVYSWRHPFTSSRMSRNSTNRIVVFVSVLVCALIDFPRFLEVNVSEVMGHCFVGMSLWRFDVAEFSSRQLLAVAYPWLVTGLCHVMPLTLILVGAMLLWRDAGWRQLRDARVALRTTSDVDQRRLGLVKTIWIVLLVGFSLELPKLAVRIAEHVSGLTADHGRILYCAELVAHYLCLIQTSVGFFLYTIYCSDFRKALRRTFCCLCADEYYEPCACCSVSYRKNLKEIRKLDERQSGRKTAKHATSRRHRQNGNDWWRNPPRVVDPRRTYDSFDLYRNGSIYSTRSVTMTTTSGYPGGSVASIPQYDVIPDVRNNGNDAKTSLRDGSPSMCHVIDNGRVSRDTAEDHPWV</sequence>
<evidence type="ECO:0000256" key="6">
    <source>
        <dbReference type="SAM" id="Phobius"/>
    </source>
</evidence>
<feature type="transmembrane region" description="Helical" evidence="6">
    <location>
        <begin position="317"/>
        <end position="336"/>
    </location>
</feature>
<reference evidence="8" key="1">
    <citation type="journal article" date="2023" name="Mol. Biol. Evol.">
        <title>Third-Generation Sequencing Reveals the Adaptive Role of the Epigenome in Three Deep-Sea Polychaetes.</title>
        <authorList>
            <person name="Perez M."/>
            <person name="Aroh O."/>
            <person name="Sun Y."/>
            <person name="Lan Y."/>
            <person name="Juniper S.K."/>
            <person name="Young C.R."/>
            <person name="Angers B."/>
            <person name="Qian P.Y."/>
        </authorList>
    </citation>
    <scope>NUCLEOTIDE SEQUENCE</scope>
    <source>
        <strain evidence="8">P08H-3</strain>
    </source>
</reference>
<feature type="region of interest" description="Disordered" evidence="5">
    <location>
        <begin position="378"/>
        <end position="406"/>
    </location>
</feature>
<evidence type="ECO:0000256" key="4">
    <source>
        <dbReference type="ARBA" id="ARBA00023136"/>
    </source>
</evidence>
<evidence type="ECO:0000313" key="9">
    <source>
        <dbReference type="Proteomes" id="UP001208570"/>
    </source>
</evidence>
<evidence type="ECO:0000313" key="8">
    <source>
        <dbReference type="EMBL" id="KAK2164635.1"/>
    </source>
</evidence>
<dbReference type="EMBL" id="JAODUP010000061">
    <property type="protein sequence ID" value="KAK2164635.1"/>
    <property type="molecule type" value="Genomic_DNA"/>
</dbReference>
<evidence type="ECO:0000256" key="5">
    <source>
        <dbReference type="SAM" id="MobiDB-lite"/>
    </source>
</evidence>
<dbReference type="Pfam" id="PF10324">
    <property type="entry name" value="7TM_GPCR_Srw"/>
    <property type="match status" value="1"/>
</dbReference>
<dbReference type="Proteomes" id="UP001208570">
    <property type="component" value="Unassembled WGS sequence"/>
</dbReference>
<accession>A0AAD9NC76</accession>
<feature type="transmembrane region" description="Helical" evidence="6">
    <location>
        <begin position="120"/>
        <end position="148"/>
    </location>
</feature>
<dbReference type="AlphaFoldDB" id="A0AAD9NC76"/>
<feature type="transmembrane region" description="Helical" evidence="6">
    <location>
        <begin position="277"/>
        <end position="297"/>
    </location>
</feature>